<name>A0ABP0TNG1_9BRYO</name>
<gene>
    <name evidence="1" type="ORF">CSSPTR1EN2_LOCUS5725</name>
</gene>
<reference evidence="1" key="1">
    <citation type="submission" date="2024-02" db="EMBL/GenBank/DDBJ databases">
        <authorList>
            <consortium name="ELIXIR-Norway"/>
            <consortium name="Elixir Norway"/>
        </authorList>
    </citation>
    <scope>NUCLEOTIDE SEQUENCE</scope>
</reference>
<dbReference type="Proteomes" id="UP001497512">
    <property type="component" value="Chromosome 13"/>
</dbReference>
<dbReference type="EMBL" id="OZ019905">
    <property type="protein sequence ID" value="CAK9201074.1"/>
    <property type="molecule type" value="Genomic_DNA"/>
</dbReference>
<keyword evidence="2" id="KW-1185">Reference proteome</keyword>
<evidence type="ECO:0000313" key="2">
    <source>
        <dbReference type="Proteomes" id="UP001497512"/>
    </source>
</evidence>
<accession>A0ABP0TNG1</accession>
<organism evidence="1 2">
    <name type="scientific">Sphagnum troendelagicum</name>
    <dbReference type="NCBI Taxonomy" id="128251"/>
    <lineage>
        <taxon>Eukaryota</taxon>
        <taxon>Viridiplantae</taxon>
        <taxon>Streptophyta</taxon>
        <taxon>Embryophyta</taxon>
        <taxon>Bryophyta</taxon>
        <taxon>Sphagnophytina</taxon>
        <taxon>Sphagnopsida</taxon>
        <taxon>Sphagnales</taxon>
        <taxon>Sphagnaceae</taxon>
        <taxon>Sphagnum</taxon>
    </lineage>
</organism>
<evidence type="ECO:0000313" key="1">
    <source>
        <dbReference type="EMBL" id="CAK9201074.1"/>
    </source>
</evidence>
<protein>
    <submittedName>
        <fullName evidence="1">Uncharacterized protein</fullName>
    </submittedName>
</protein>
<proteinExistence type="predicted"/>
<sequence length="95" mass="10455">MFKVLSFQAWHPSAVIFWHTTTEQLGSILKTTSTDIVNLLFSFWEPAAEAEGGLEAGHAGTDDVYRKVVPVLKCMGLLVGSEASLIKEFRLSIKS</sequence>